<dbReference type="InterPro" id="IPR003313">
    <property type="entry name" value="AraC-bd"/>
</dbReference>
<keyword evidence="7" id="KW-1185">Reference proteome</keyword>
<sequence>MSKDKSLRKRDGFDGQRLIVIPKKIVSDFLIDDPITRQVYITDIGYYPRALFHYAQRSQGINQHIIIYCTDGYGWIDINKKRIQIAPSQFIAIPANTPHAYGADEKNPWSIYWAHFKGENARFITDLIVEKQESFKPQLTYSAERIKIFDDIYYNLEKGYGEDTLRYANMSFYHFLSSMIYTEQFNWEKKEPSTDTVESVINFMQDNIEKIVTLKEMADHSQMSVTYFCKIFKKKTGHTPMEYFNYLKIQKACQYLSFTAMSVKELAFRIGIHDQYYFSRMFSRLMGTSPSDYRKRLSESNNLVNSPIAANMEDPSDSHQKNSAYQPMIAKLKRSPQS</sequence>
<evidence type="ECO:0000256" key="4">
    <source>
        <dbReference type="SAM" id="MobiDB-lite"/>
    </source>
</evidence>
<evidence type="ECO:0000259" key="5">
    <source>
        <dbReference type="PROSITE" id="PS01124"/>
    </source>
</evidence>
<keyword evidence="2" id="KW-0238">DNA-binding</keyword>
<dbReference type="Proteomes" id="UP000199705">
    <property type="component" value="Unassembled WGS sequence"/>
</dbReference>
<dbReference type="InterPro" id="IPR020449">
    <property type="entry name" value="Tscrpt_reg_AraC-type_HTH"/>
</dbReference>
<dbReference type="AlphaFoldDB" id="A0A1G7PIW7"/>
<gene>
    <name evidence="6" type="ORF">SAMN05192573_101575</name>
</gene>
<dbReference type="InterPro" id="IPR009057">
    <property type="entry name" value="Homeodomain-like_sf"/>
</dbReference>
<dbReference type="InterPro" id="IPR018062">
    <property type="entry name" value="HTH_AraC-typ_CS"/>
</dbReference>
<dbReference type="EMBL" id="FNCG01000001">
    <property type="protein sequence ID" value="SDF86191.1"/>
    <property type="molecule type" value="Genomic_DNA"/>
</dbReference>
<dbReference type="GO" id="GO:0043565">
    <property type="term" value="F:sequence-specific DNA binding"/>
    <property type="evidence" value="ECO:0007669"/>
    <property type="project" value="InterPro"/>
</dbReference>
<dbReference type="PANTHER" id="PTHR43280:SF30">
    <property type="entry name" value="MMSAB OPERON REGULATORY PROTEIN"/>
    <property type="match status" value="1"/>
</dbReference>
<keyword evidence="3" id="KW-0804">Transcription</keyword>
<proteinExistence type="predicted"/>
<dbReference type="PANTHER" id="PTHR43280">
    <property type="entry name" value="ARAC-FAMILY TRANSCRIPTIONAL REGULATOR"/>
    <property type="match status" value="1"/>
</dbReference>
<name>A0A1G7PIW7_9SPHI</name>
<dbReference type="GO" id="GO:0003700">
    <property type="term" value="F:DNA-binding transcription factor activity"/>
    <property type="evidence" value="ECO:0007669"/>
    <property type="project" value="InterPro"/>
</dbReference>
<evidence type="ECO:0000256" key="2">
    <source>
        <dbReference type="ARBA" id="ARBA00023125"/>
    </source>
</evidence>
<accession>A0A1G7PIW7</accession>
<evidence type="ECO:0000256" key="3">
    <source>
        <dbReference type="ARBA" id="ARBA00023163"/>
    </source>
</evidence>
<keyword evidence="1" id="KW-0805">Transcription regulation</keyword>
<feature type="domain" description="HTH araC/xylS-type" evidence="5">
    <location>
        <begin position="198"/>
        <end position="296"/>
    </location>
</feature>
<dbReference type="RefSeq" id="WP_091162770.1">
    <property type="nucleotide sequence ID" value="NZ_FNCG01000001.1"/>
</dbReference>
<dbReference type="Pfam" id="PF02311">
    <property type="entry name" value="AraC_binding"/>
    <property type="match status" value="1"/>
</dbReference>
<evidence type="ECO:0000313" key="6">
    <source>
        <dbReference type="EMBL" id="SDF86191.1"/>
    </source>
</evidence>
<evidence type="ECO:0000313" key="7">
    <source>
        <dbReference type="Proteomes" id="UP000199705"/>
    </source>
</evidence>
<dbReference type="SMART" id="SM00342">
    <property type="entry name" value="HTH_ARAC"/>
    <property type="match status" value="1"/>
</dbReference>
<dbReference type="SUPFAM" id="SSF46689">
    <property type="entry name" value="Homeodomain-like"/>
    <property type="match status" value="2"/>
</dbReference>
<dbReference type="Gene3D" id="1.10.10.60">
    <property type="entry name" value="Homeodomain-like"/>
    <property type="match status" value="2"/>
</dbReference>
<dbReference type="Pfam" id="PF12833">
    <property type="entry name" value="HTH_18"/>
    <property type="match status" value="1"/>
</dbReference>
<dbReference type="CDD" id="cd06986">
    <property type="entry name" value="cupin_MmsR-like_N"/>
    <property type="match status" value="1"/>
</dbReference>
<organism evidence="6 7">
    <name type="scientific">Mucilaginibacter gossypii</name>
    <dbReference type="NCBI Taxonomy" id="551996"/>
    <lineage>
        <taxon>Bacteria</taxon>
        <taxon>Pseudomonadati</taxon>
        <taxon>Bacteroidota</taxon>
        <taxon>Sphingobacteriia</taxon>
        <taxon>Sphingobacteriales</taxon>
        <taxon>Sphingobacteriaceae</taxon>
        <taxon>Mucilaginibacter</taxon>
    </lineage>
</organism>
<dbReference type="STRING" id="551996.SAMN05192573_101575"/>
<dbReference type="PRINTS" id="PR00032">
    <property type="entry name" value="HTHARAC"/>
</dbReference>
<dbReference type="InterPro" id="IPR018060">
    <property type="entry name" value="HTH_AraC"/>
</dbReference>
<dbReference type="PROSITE" id="PS01124">
    <property type="entry name" value="HTH_ARAC_FAMILY_2"/>
    <property type="match status" value="1"/>
</dbReference>
<protein>
    <submittedName>
        <fullName evidence="6">AraC-like ligand binding domain-containing protein</fullName>
    </submittedName>
</protein>
<reference evidence="7" key="1">
    <citation type="submission" date="2016-10" db="EMBL/GenBank/DDBJ databases">
        <authorList>
            <person name="Varghese N."/>
            <person name="Submissions S."/>
        </authorList>
    </citation>
    <scope>NUCLEOTIDE SEQUENCE [LARGE SCALE GENOMIC DNA]</scope>
    <source>
        <strain evidence="7">Gh-67</strain>
    </source>
</reference>
<evidence type="ECO:0000256" key="1">
    <source>
        <dbReference type="ARBA" id="ARBA00023015"/>
    </source>
</evidence>
<feature type="region of interest" description="Disordered" evidence="4">
    <location>
        <begin position="307"/>
        <end position="338"/>
    </location>
</feature>
<dbReference type="PROSITE" id="PS00041">
    <property type="entry name" value="HTH_ARAC_FAMILY_1"/>
    <property type="match status" value="1"/>
</dbReference>
<dbReference type="InterPro" id="IPR037923">
    <property type="entry name" value="HTH-like"/>
</dbReference>
<dbReference type="Gene3D" id="2.60.120.280">
    <property type="entry name" value="Regulatory protein AraC"/>
    <property type="match status" value="1"/>
</dbReference>
<dbReference type="SUPFAM" id="SSF51215">
    <property type="entry name" value="Regulatory protein AraC"/>
    <property type="match status" value="1"/>
</dbReference>